<keyword evidence="3" id="KW-1185">Reference proteome</keyword>
<accession>A0ABX1R611</accession>
<dbReference type="SMART" id="SM00450">
    <property type="entry name" value="RHOD"/>
    <property type="match status" value="1"/>
</dbReference>
<reference evidence="2 3" key="1">
    <citation type="submission" date="2020-04" db="EMBL/GenBank/DDBJ databases">
        <authorList>
            <person name="Klaysubun C."/>
            <person name="Duangmal K."/>
            <person name="Lipun K."/>
        </authorList>
    </citation>
    <scope>NUCLEOTIDE SEQUENCE [LARGE SCALE GENOMIC DNA]</scope>
    <source>
        <strain evidence="2 3">JCM 11839</strain>
    </source>
</reference>
<sequence>MDLREHRAFAAGHVAGSANVELNERLATYLGWLVPWNASVTLLGVTEGEVDQAQRELVRIGIERPVAVATGGPHDWAGLEPLVRYPRATFHDLADALAGPDPPTVLDVRLPSERIGWHIRGSLRVPIPEVLGRIDQIPERPLWILGRGRQVGVAAALLHAHGRDVTAVDDDFANAADAGLPLTNSARR</sequence>
<dbReference type="SUPFAM" id="SSF52821">
    <property type="entry name" value="Rhodanese/Cell cycle control phosphatase"/>
    <property type="match status" value="2"/>
</dbReference>
<name>A0ABX1R611_9PSEU</name>
<organism evidence="2 3">
    <name type="scientific">Pseudonocardia xinjiangensis</name>
    <dbReference type="NCBI Taxonomy" id="75289"/>
    <lineage>
        <taxon>Bacteria</taxon>
        <taxon>Bacillati</taxon>
        <taxon>Actinomycetota</taxon>
        <taxon>Actinomycetes</taxon>
        <taxon>Pseudonocardiales</taxon>
        <taxon>Pseudonocardiaceae</taxon>
        <taxon>Pseudonocardia</taxon>
    </lineage>
</organism>
<gene>
    <name evidence="2" type="ORF">HF577_01615</name>
</gene>
<dbReference type="Gene3D" id="3.40.250.10">
    <property type="entry name" value="Rhodanese-like domain"/>
    <property type="match status" value="2"/>
</dbReference>
<evidence type="ECO:0000313" key="3">
    <source>
        <dbReference type="Proteomes" id="UP001296706"/>
    </source>
</evidence>
<proteinExistence type="predicted"/>
<evidence type="ECO:0000259" key="1">
    <source>
        <dbReference type="PROSITE" id="PS50206"/>
    </source>
</evidence>
<protein>
    <submittedName>
        <fullName evidence="2">Rhodanese-like domain-containing protein</fullName>
    </submittedName>
</protein>
<dbReference type="CDD" id="cd00158">
    <property type="entry name" value="RHOD"/>
    <property type="match status" value="1"/>
</dbReference>
<comment type="caution">
    <text evidence="2">The sequence shown here is derived from an EMBL/GenBank/DDBJ whole genome shotgun (WGS) entry which is preliminary data.</text>
</comment>
<dbReference type="InterPro" id="IPR036873">
    <property type="entry name" value="Rhodanese-like_dom_sf"/>
</dbReference>
<dbReference type="InterPro" id="IPR001763">
    <property type="entry name" value="Rhodanese-like_dom"/>
</dbReference>
<dbReference type="EMBL" id="JAAXKY010000002">
    <property type="protein sequence ID" value="NMH75807.1"/>
    <property type="molecule type" value="Genomic_DNA"/>
</dbReference>
<evidence type="ECO:0000313" key="2">
    <source>
        <dbReference type="EMBL" id="NMH75807.1"/>
    </source>
</evidence>
<dbReference type="PROSITE" id="PS50206">
    <property type="entry name" value="RHODANESE_3"/>
    <property type="match status" value="1"/>
</dbReference>
<feature type="domain" description="Rhodanese" evidence="1">
    <location>
        <begin position="99"/>
        <end position="184"/>
    </location>
</feature>
<dbReference type="Proteomes" id="UP001296706">
    <property type="component" value="Unassembled WGS sequence"/>
</dbReference>